<reference evidence="1 2" key="1">
    <citation type="submission" date="2017-11" db="EMBL/GenBank/DDBJ databases">
        <title>Draft genome sequence of environmental isolate Aeromonas cavernicola sp. nov. MDC 2508.</title>
        <authorList>
            <person name="Colston S.M."/>
            <person name="Navarro A."/>
            <person name="Martinez-Murcia A.J."/>
            <person name="Graf J."/>
        </authorList>
    </citation>
    <scope>NUCLEOTIDE SEQUENCE [LARGE SCALE GENOMIC DNA]</scope>
    <source>
        <strain evidence="1 2">MDC 2508</strain>
    </source>
</reference>
<comment type="caution">
    <text evidence="1">The sequence shown here is derived from an EMBL/GenBank/DDBJ whole genome shotgun (WGS) entry which is preliminary data.</text>
</comment>
<accession>A0A2H9U5C0</accession>
<proteinExistence type="predicted"/>
<evidence type="ECO:0000313" key="2">
    <source>
        <dbReference type="Proteomes" id="UP000235861"/>
    </source>
</evidence>
<dbReference type="Proteomes" id="UP000235861">
    <property type="component" value="Unassembled WGS sequence"/>
</dbReference>
<dbReference type="RefSeq" id="WP_100293735.1">
    <property type="nucleotide sequence ID" value="NZ_PGGC01000075.1"/>
</dbReference>
<protein>
    <submittedName>
        <fullName evidence="1">Uncharacterized protein</fullName>
    </submittedName>
</protein>
<keyword evidence="2" id="KW-1185">Reference proteome</keyword>
<sequence>MKERLSSRKLMHIALVLSVLLSLFAYRTWFWTEKNLPRDIRKDQKCDLSHGTCMTMVADKALLTTVVNLPIKPEHEFFLHLKGGDPNIKPKQAWLEGRDMFMGRIPIVFESVAEGWQGRGVVGSCTSPLMVWLLNIEWSNGEKQQVALSVRQ</sequence>
<name>A0A2H9U5C0_9GAMM</name>
<dbReference type="AlphaFoldDB" id="A0A2H9U5C0"/>
<evidence type="ECO:0000313" key="1">
    <source>
        <dbReference type="EMBL" id="PJG59217.1"/>
    </source>
</evidence>
<dbReference type="EMBL" id="PGGC01000075">
    <property type="protein sequence ID" value="PJG59217.1"/>
    <property type="molecule type" value="Genomic_DNA"/>
</dbReference>
<dbReference type="OrthoDB" id="6238758at2"/>
<gene>
    <name evidence="1" type="ORF">CUC53_08400</name>
</gene>
<organism evidence="1 2">
    <name type="scientific">Aeromonas cavernicola</name>
    <dbReference type="NCBI Taxonomy" id="1006623"/>
    <lineage>
        <taxon>Bacteria</taxon>
        <taxon>Pseudomonadati</taxon>
        <taxon>Pseudomonadota</taxon>
        <taxon>Gammaproteobacteria</taxon>
        <taxon>Aeromonadales</taxon>
        <taxon>Aeromonadaceae</taxon>
        <taxon>Aeromonas</taxon>
    </lineage>
</organism>